<proteinExistence type="predicted"/>
<dbReference type="AlphaFoldDB" id="A0A6C0JN79"/>
<protein>
    <submittedName>
        <fullName evidence="1">Uncharacterized protein</fullName>
    </submittedName>
</protein>
<evidence type="ECO:0000313" key="1">
    <source>
        <dbReference type="EMBL" id="QHU05134.1"/>
    </source>
</evidence>
<reference evidence="1" key="1">
    <citation type="journal article" date="2020" name="Nature">
        <title>Giant virus diversity and host interactions through global metagenomics.</title>
        <authorList>
            <person name="Schulz F."/>
            <person name="Roux S."/>
            <person name="Paez-Espino D."/>
            <person name="Jungbluth S."/>
            <person name="Walsh D.A."/>
            <person name="Denef V.J."/>
            <person name="McMahon K.D."/>
            <person name="Konstantinidis K.T."/>
            <person name="Eloe-Fadrosh E.A."/>
            <person name="Kyrpides N.C."/>
            <person name="Woyke T."/>
        </authorList>
    </citation>
    <scope>NUCLEOTIDE SEQUENCE</scope>
    <source>
        <strain evidence="1">GVMAG-M-3300027708-5</strain>
    </source>
</reference>
<dbReference type="EMBL" id="MN740408">
    <property type="protein sequence ID" value="QHU05134.1"/>
    <property type="molecule type" value="Genomic_DNA"/>
</dbReference>
<sequence length="321" mass="36981">MTTNTASKLVCYEGKYRLGGIWFHDQFPLPWAMQHYAQVHDESFEEDVENQDVRGPYGCLNCAHYGTYNGVFIGYCSNCAILHYGGKRGCGFQGDGIERHASHAISAFDTYLSGVDITTIQAPPIGQSEIILPLSAQCQVLRDAAAHPGWCVQWRHGQWMHAPNNVQSAVIYFHEDDGEWRALQENEHPSNPCWEWRCGSWGIVYEPEVRSAILQYKDGQWQPFETSSQRIDYHKLPPHIVRPEDLEQENQDEEQEQEDEAQFSSGFSHWIQRQHSNILRQGSQYLQENTEIENPDEDDDCDYINNNNIIDCHYEGGYNDM</sequence>
<accession>A0A6C0JN79</accession>
<organism evidence="1">
    <name type="scientific">viral metagenome</name>
    <dbReference type="NCBI Taxonomy" id="1070528"/>
    <lineage>
        <taxon>unclassified sequences</taxon>
        <taxon>metagenomes</taxon>
        <taxon>organismal metagenomes</taxon>
    </lineage>
</organism>
<name>A0A6C0JN79_9ZZZZ</name>